<dbReference type="InParanoid" id="F7GHY7"/>
<dbReference type="OrthoDB" id="432381at2759"/>
<dbReference type="InterPro" id="IPR052775">
    <property type="entry name" value="IUN_hydrolase"/>
</dbReference>
<feature type="domain" description="Inosine/uridine-preferring nucleoside hydrolase" evidence="2">
    <location>
        <begin position="40"/>
        <end position="344"/>
    </location>
</feature>
<evidence type="ECO:0000313" key="4">
    <source>
        <dbReference type="Proteomes" id="UP000002280"/>
    </source>
</evidence>
<protein>
    <submittedName>
        <fullName evidence="3">Inosine-uridine preferring nucleoside hydrolase-like</fullName>
    </submittedName>
</protein>
<evidence type="ECO:0000259" key="2">
    <source>
        <dbReference type="Pfam" id="PF01156"/>
    </source>
</evidence>
<dbReference type="CDD" id="cd02649">
    <property type="entry name" value="nuc_hydro_CeIAG"/>
    <property type="match status" value="1"/>
</dbReference>
<dbReference type="GeneTree" id="ENSGT00940000166854"/>
<sequence length="352" mass="38957">MFLRLMRPVLCSWKAGGSRWRLACLRGSKTVPAMEKKLLLVDVDAGVDDAAALMIALAAPNVEILGITCCFGNTEVENVCKNVLRVLKKCHHLQIPVYQGASSPLLNTMKNDYFYGTDGLGDVPDAEAPGLDRVQHEHAVAAMIRIISERPNQVTLVATGPLTNLALAVKMDPKFPKKIKNMSIMGGNMYSRGNIDICAEFNFAADPEAAYIVLNEYTCPTFITTWEFACLHAVPWEFYEKCTSQDSEKARFLKEIYAVTTEIQKRPIPKLRALYRKPGFVSCDSIAMAIAVDQNVVTESIFCPVSVELTGSHTRGMLVLDMDDALKKENKVSIAKELDMEKFKSLLLGALK</sequence>
<dbReference type="Proteomes" id="UP000002280">
    <property type="component" value="Chromosome 7"/>
</dbReference>
<dbReference type="HOGENOM" id="CLU_036838_11_2_1"/>
<reference evidence="3" key="2">
    <citation type="submission" date="2025-08" db="UniProtKB">
        <authorList>
            <consortium name="Ensembl"/>
        </authorList>
    </citation>
    <scope>IDENTIFICATION</scope>
</reference>
<organism evidence="3 4">
    <name type="scientific">Monodelphis domestica</name>
    <name type="common">Gray short-tailed opossum</name>
    <dbReference type="NCBI Taxonomy" id="13616"/>
    <lineage>
        <taxon>Eukaryota</taxon>
        <taxon>Metazoa</taxon>
        <taxon>Chordata</taxon>
        <taxon>Craniata</taxon>
        <taxon>Vertebrata</taxon>
        <taxon>Euteleostomi</taxon>
        <taxon>Mammalia</taxon>
        <taxon>Metatheria</taxon>
        <taxon>Didelphimorphia</taxon>
        <taxon>Didelphidae</taxon>
        <taxon>Monodelphis</taxon>
    </lineage>
</organism>
<evidence type="ECO:0000256" key="1">
    <source>
        <dbReference type="ARBA" id="ARBA00009176"/>
    </source>
</evidence>
<reference evidence="3 4" key="1">
    <citation type="journal article" date="2007" name="Nature">
        <title>Genome of the marsupial Monodelphis domestica reveals innovation in non-coding sequences.</title>
        <authorList>
            <person name="Mikkelsen T.S."/>
            <person name="Wakefield M.J."/>
            <person name="Aken B."/>
            <person name="Amemiya C.T."/>
            <person name="Chang J.L."/>
            <person name="Duke S."/>
            <person name="Garber M."/>
            <person name="Gentles A.J."/>
            <person name="Goodstadt L."/>
            <person name="Heger A."/>
            <person name="Jurka J."/>
            <person name="Kamal M."/>
            <person name="Mauceli E."/>
            <person name="Searle S.M."/>
            <person name="Sharpe T."/>
            <person name="Baker M.L."/>
            <person name="Batzer M.A."/>
            <person name="Benos P.V."/>
            <person name="Belov K."/>
            <person name="Clamp M."/>
            <person name="Cook A."/>
            <person name="Cuff J."/>
            <person name="Das R."/>
            <person name="Davidow L."/>
            <person name="Deakin J.E."/>
            <person name="Fazzari M.J."/>
            <person name="Glass J.L."/>
            <person name="Grabherr M."/>
            <person name="Greally J.M."/>
            <person name="Gu W."/>
            <person name="Hore T.A."/>
            <person name="Huttley G.A."/>
            <person name="Kleber M."/>
            <person name="Jirtle R.L."/>
            <person name="Koina E."/>
            <person name="Lee J.T."/>
            <person name="Mahony S."/>
            <person name="Marra M.A."/>
            <person name="Miller R.D."/>
            <person name="Nicholls R.D."/>
            <person name="Oda M."/>
            <person name="Papenfuss A.T."/>
            <person name="Parra Z.E."/>
            <person name="Pollock D.D."/>
            <person name="Ray D.A."/>
            <person name="Schein J.E."/>
            <person name="Speed T.P."/>
            <person name="Thompson K."/>
            <person name="VandeBerg J.L."/>
            <person name="Wade C.M."/>
            <person name="Walker J.A."/>
            <person name="Waters P.D."/>
            <person name="Webber C."/>
            <person name="Weidman J.R."/>
            <person name="Xie X."/>
            <person name="Zody M.C."/>
            <person name="Baldwin J."/>
            <person name="Abdouelleil A."/>
            <person name="Abdulkadir J."/>
            <person name="Abebe A."/>
            <person name="Abera B."/>
            <person name="Abreu J."/>
            <person name="Acer S.C."/>
            <person name="Aftuck L."/>
            <person name="Alexander A."/>
            <person name="An P."/>
            <person name="Anderson E."/>
            <person name="Anderson S."/>
            <person name="Arachi H."/>
            <person name="Azer M."/>
            <person name="Bachantsang P."/>
            <person name="Barry A."/>
            <person name="Bayul T."/>
            <person name="Berlin A."/>
            <person name="Bessette D."/>
            <person name="Bloom T."/>
            <person name="Bloom T."/>
            <person name="Boguslavskiy L."/>
            <person name="Bonnet C."/>
            <person name="Boukhgalter B."/>
            <person name="Bourzgui I."/>
            <person name="Brown A."/>
            <person name="Cahill P."/>
            <person name="Channer S."/>
            <person name="Cheshatsang Y."/>
            <person name="Chuda L."/>
            <person name="Citroen M."/>
            <person name="Collymore A."/>
            <person name="Cooke P."/>
            <person name="Costello M."/>
            <person name="D'Aco K."/>
            <person name="Daza R."/>
            <person name="De Haan G."/>
            <person name="DeGray S."/>
            <person name="DeMaso C."/>
            <person name="Dhargay N."/>
            <person name="Dooley K."/>
            <person name="Dooley E."/>
            <person name="Doricent M."/>
            <person name="Dorje P."/>
            <person name="Dorjee K."/>
            <person name="Dupes A."/>
            <person name="Elong R."/>
            <person name="Falk J."/>
            <person name="Farina A."/>
            <person name="Faro S."/>
            <person name="Ferguson D."/>
            <person name="Fisher S."/>
            <person name="Foley C.D."/>
            <person name="Franke A."/>
            <person name="Friedrich D."/>
            <person name="Gadbois L."/>
            <person name="Gearin G."/>
            <person name="Gearin C.R."/>
            <person name="Giannoukos G."/>
            <person name="Goode T."/>
            <person name="Graham J."/>
            <person name="Grandbois E."/>
            <person name="Grewal S."/>
            <person name="Gyaltsen K."/>
            <person name="Hafez N."/>
            <person name="Hagos B."/>
            <person name="Hall J."/>
            <person name="Henson C."/>
            <person name="Hollinger A."/>
            <person name="Honan T."/>
            <person name="Huard M.D."/>
            <person name="Hughes L."/>
            <person name="Hurhula B."/>
            <person name="Husby M.E."/>
            <person name="Kamat A."/>
            <person name="Kanga B."/>
            <person name="Kashin S."/>
            <person name="Khazanovich D."/>
            <person name="Kisner P."/>
            <person name="Lance K."/>
            <person name="Lara M."/>
            <person name="Lee W."/>
            <person name="Lennon N."/>
            <person name="Letendre F."/>
            <person name="LeVine R."/>
            <person name="Lipovsky A."/>
            <person name="Liu X."/>
            <person name="Liu J."/>
            <person name="Liu S."/>
            <person name="Lokyitsang T."/>
            <person name="Lokyitsang Y."/>
            <person name="Lubonja R."/>
            <person name="Lui A."/>
            <person name="MacDonald P."/>
            <person name="Magnisalis V."/>
            <person name="Maru K."/>
            <person name="Matthews C."/>
            <person name="McCusker W."/>
            <person name="McDonough S."/>
            <person name="Mehta T."/>
            <person name="Meldrim J."/>
            <person name="Meneus L."/>
            <person name="Mihai O."/>
            <person name="Mihalev A."/>
            <person name="Mihova T."/>
            <person name="Mittelman R."/>
            <person name="Mlenga V."/>
            <person name="Montmayeur A."/>
            <person name="Mulrain L."/>
            <person name="Navidi A."/>
            <person name="Naylor J."/>
            <person name="Negash T."/>
            <person name="Nguyen T."/>
            <person name="Nguyen N."/>
            <person name="Nicol R."/>
            <person name="Norbu C."/>
            <person name="Norbu N."/>
            <person name="Novod N."/>
            <person name="O'Neill B."/>
            <person name="Osman S."/>
            <person name="Markiewicz E."/>
            <person name="Oyono O.L."/>
            <person name="Patti C."/>
            <person name="Phunkhang P."/>
            <person name="Pierre F."/>
            <person name="Priest M."/>
            <person name="Raghuraman S."/>
            <person name="Rege F."/>
            <person name="Reyes R."/>
            <person name="Rise C."/>
            <person name="Rogov P."/>
            <person name="Ross K."/>
            <person name="Ryan E."/>
            <person name="Settipalli S."/>
            <person name="Shea T."/>
            <person name="Sherpa N."/>
            <person name="Shi L."/>
            <person name="Shih D."/>
            <person name="Sparrow T."/>
            <person name="Spaulding J."/>
            <person name="Stalker J."/>
            <person name="Stange-Thomann N."/>
            <person name="Stavropoulos S."/>
            <person name="Stone C."/>
            <person name="Strader C."/>
            <person name="Tesfaye S."/>
            <person name="Thomson T."/>
            <person name="Thoulutsang Y."/>
            <person name="Thoulutsang D."/>
            <person name="Topham K."/>
            <person name="Topping I."/>
            <person name="Tsamla T."/>
            <person name="Vassiliev H."/>
            <person name="Vo A."/>
            <person name="Wangchuk T."/>
            <person name="Wangdi T."/>
            <person name="Weiand M."/>
            <person name="Wilkinson J."/>
            <person name="Wilson A."/>
            <person name="Yadav S."/>
            <person name="Young G."/>
            <person name="Yu Q."/>
            <person name="Zembek L."/>
            <person name="Zhong D."/>
            <person name="Zimmer A."/>
            <person name="Zwirko Z."/>
            <person name="Jaffe D.B."/>
            <person name="Alvarez P."/>
            <person name="Brockman W."/>
            <person name="Butler J."/>
            <person name="Chin C."/>
            <person name="Gnerre S."/>
            <person name="MacCallum I."/>
            <person name="Graves J.A."/>
            <person name="Ponting C.P."/>
            <person name="Breen M."/>
            <person name="Samollow P.B."/>
            <person name="Lander E.S."/>
            <person name="Lindblad-Toh K."/>
        </authorList>
    </citation>
    <scope>NUCLEOTIDE SEQUENCE [LARGE SCALE GENOMIC DNA]</scope>
</reference>
<comment type="similarity">
    <text evidence="1">Belongs to the IUNH family.</text>
</comment>
<dbReference type="SUPFAM" id="SSF53590">
    <property type="entry name" value="Nucleoside hydrolase"/>
    <property type="match status" value="1"/>
</dbReference>
<reference evidence="3" key="3">
    <citation type="submission" date="2025-09" db="UniProtKB">
        <authorList>
            <consortium name="Ensembl"/>
        </authorList>
    </citation>
    <scope>IDENTIFICATION</scope>
</reference>
<evidence type="ECO:0000313" key="3">
    <source>
        <dbReference type="Ensembl" id="ENSMODP00000001284.2"/>
    </source>
</evidence>
<dbReference type="PANTHER" id="PTHR46190">
    <property type="entry name" value="SI:CH211-201H21.5-RELATED"/>
    <property type="match status" value="1"/>
</dbReference>
<dbReference type="InterPro" id="IPR036452">
    <property type="entry name" value="Ribo_hydro-like"/>
</dbReference>
<dbReference type="OMA" id="NEYTCPT"/>
<dbReference type="Gene3D" id="3.90.245.10">
    <property type="entry name" value="Ribonucleoside hydrolase-like"/>
    <property type="match status" value="1"/>
</dbReference>
<proteinExistence type="inferred from homology"/>
<dbReference type="Pfam" id="PF01156">
    <property type="entry name" value="IU_nuc_hydro"/>
    <property type="match status" value="1"/>
</dbReference>
<accession>F7GHY7</accession>
<name>F7GHY7_MONDO</name>
<dbReference type="PANTHER" id="PTHR46190:SF1">
    <property type="entry name" value="SI:CH211-201H21.5"/>
    <property type="match status" value="1"/>
</dbReference>
<dbReference type="STRING" id="13616.ENSMODP00000001284"/>
<dbReference type="KEGG" id="mdo:100013458"/>
<dbReference type="eggNOG" id="KOG2938">
    <property type="taxonomic scope" value="Eukaryota"/>
</dbReference>
<dbReference type="GeneID" id="100013458"/>
<dbReference type="Ensembl" id="ENSMODT00000001311.3">
    <property type="protein sequence ID" value="ENSMODP00000001284.2"/>
    <property type="gene ID" value="ENSMODG00000001080.3"/>
</dbReference>
<keyword evidence="4" id="KW-1185">Reference proteome</keyword>
<dbReference type="InterPro" id="IPR001910">
    <property type="entry name" value="Inosine/uridine_hydrolase_dom"/>
</dbReference>
<dbReference type="GO" id="GO:0016799">
    <property type="term" value="F:hydrolase activity, hydrolyzing N-glycosyl compounds"/>
    <property type="evidence" value="ECO:0007669"/>
    <property type="project" value="InterPro"/>
</dbReference>
<dbReference type="AlphaFoldDB" id="F7GHY7"/>
<dbReference type="Bgee" id="ENSMODG00000001080">
    <property type="expression patterns" value="Expressed in kidney and 18 other cell types or tissues"/>
</dbReference>